<gene>
    <name evidence="3" type="ordered locus">Rxyl_2747</name>
</gene>
<dbReference type="InterPro" id="IPR000868">
    <property type="entry name" value="Isochorismatase-like_dom"/>
</dbReference>
<reference evidence="3 4" key="1">
    <citation type="submission" date="2006-06" db="EMBL/GenBank/DDBJ databases">
        <title>Complete sequence of Rubrobacter xylanophilus DSM 9941.</title>
        <authorList>
            <consortium name="US DOE Joint Genome Institute"/>
            <person name="Copeland A."/>
            <person name="Lucas S."/>
            <person name="Lapidus A."/>
            <person name="Barry K."/>
            <person name="Detter J.C."/>
            <person name="Glavina del Rio T."/>
            <person name="Hammon N."/>
            <person name="Israni S."/>
            <person name="Dalin E."/>
            <person name="Tice H."/>
            <person name="Pitluck S."/>
            <person name="Munk A.C."/>
            <person name="Brettin T."/>
            <person name="Bruce D."/>
            <person name="Han C."/>
            <person name="Tapia R."/>
            <person name="Gilna P."/>
            <person name="Schmutz J."/>
            <person name="Larimer F."/>
            <person name="Land M."/>
            <person name="Hauser L."/>
            <person name="Kyrpides N."/>
            <person name="Lykidis A."/>
            <person name="da Costa M.S."/>
            <person name="Rainey F.A."/>
            <person name="Empadinhas N."/>
            <person name="Jolivet E."/>
            <person name="Battista J.R."/>
            <person name="Richardson P."/>
        </authorList>
    </citation>
    <scope>NUCLEOTIDE SEQUENCE [LARGE SCALE GENOMIC DNA]</scope>
    <source>
        <strain evidence="4">DSM 9941 / NBRC 16129 / PRD-1</strain>
    </source>
</reference>
<dbReference type="KEGG" id="rxy:Rxyl_2747"/>
<dbReference type="InterPro" id="IPR036380">
    <property type="entry name" value="Isochorismatase-like_sf"/>
</dbReference>
<sequence length="216" mass="23456">MADEQTRRVYERARMGGRLGLGERPAVLVVDFSCGFTDPGCPLGADMGAEIEATRRVLEVARGRGFPVIFTTIAFEENLVDGALWVRKVPSLGELRLGSRWVEIDPRLERREEETVIVKKGASAFFGTNLSAILASLGVDSVVLCGATTSGCVRATAVDLLQHGYPALVPRECVGDRAAPPHEANLFDIQAKYADVVSLEEALERLESAGRTREKL</sequence>
<dbReference type="HOGENOM" id="CLU_068979_7_1_11"/>
<dbReference type="EMBL" id="CP000386">
    <property type="protein sequence ID" value="ABG05662.1"/>
    <property type="molecule type" value="Genomic_DNA"/>
</dbReference>
<feature type="domain" description="Isochorismatase-like" evidence="2">
    <location>
        <begin position="26"/>
        <end position="201"/>
    </location>
</feature>
<accession>Q1ASG6</accession>
<name>Q1ASG6_RUBXD</name>
<dbReference type="EC" id="3.5.1.59" evidence="3"/>
<dbReference type="Proteomes" id="UP000006637">
    <property type="component" value="Chromosome"/>
</dbReference>
<keyword evidence="1 3" id="KW-0378">Hydrolase</keyword>
<evidence type="ECO:0000313" key="3">
    <source>
        <dbReference type="EMBL" id="ABG05662.1"/>
    </source>
</evidence>
<dbReference type="eggNOG" id="COG1335">
    <property type="taxonomic scope" value="Bacteria"/>
</dbReference>
<dbReference type="AlphaFoldDB" id="Q1ASG6"/>
<dbReference type="PANTHER" id="PTHR43540">
    <property type="entry name" value="PEROXYUREIDOACRYLATE/UREIDOACRYLATE AMIDOHYDROLASE-RELATED"/>
    <property type="match status" value="1"/>
</dbReference>
<dbReference type="InterPro" id="IPR050272">
    <property type="entry name" value="Isochorismatase-like_hydrls"/>
</dbReference>
<dbReference type="PhylomeDB" id="Q1ASG6"/>
<evidence type="ECO:0000256" key="1">
    <source>
        <dbReference type="ARBA" id="ARBA00022801"/>
    </source>
</evidence>
<organism evidence="3 4">
    <name type="scientific">Rubrobacter xylanophilus (strain DSM 9941 / JCM 11954 / NBRC 16129 / PRD-1)</name>
    <dbReference type="NCBI Taxonomy" id="266117"/>
    <lineage>
        <taxon>Bacteria</taxon>
        <taxon>Bacillati</taxon>
        <taxon>Actinomycetota</taxon>
        <taxon>Rubrobacteria</taxon>
        <taxon>Rubrobacterales</taxon>
        <taxon>Rubrobacteraceae</taxon>
        <taxon>Rubrobacter</taxon>
    </lineage>
</organism>
<evidence type="ECO:0000313" key="4">
    <source>
        <dbReference type="Proteomes" id="UP000006637"/>
    </source>
</evidence>
<dbReference type="Gene3D" id="3.40.50.850">
    <property type="entry name" value="Isochorismatase-like"/>
    <property type="match status" value="1"/>
</dbReference>
<protein>
    <submittedName>
        <fullName evidence="3">N-carbamoylsarcosine amidase</fullName>
        <ecNumber evidence="3">3.5.1.59</ecNumber>
    </submittedName>
</protein>
<keyword evidence="4" id="KW-1185">Reference proteome</keyword>
<proteinExistence type="predicted"/>
<evidence type="ECO:0000259" key="2">
    <source>
        <dbReference type="Pfam" id="PF00857"/>
    </source>
</evidence>
<dbReference type="SUPFAM" id="SSF52499">
    <property type="entry name" value="Isochorismatase-like hydrolases"/>
    <property type="match status" value="1"/>
</dbReference>
<dbReference type="Pfam" id="PF00857">
    <property type="entry name" value="Isochorismatase"/>
    <property type="match status" value="1"/>
</dbReference>
<dbReference type="PANTHER" id="PTHR43540:SF1">
    <property type="entry name" value="ISOCHORISMATASE HYDROLASE"/>
    <property type="match status" value="1"/>
</dbReference>
<dbReference type="STRING" id="266117.Rxyl_2747"/>
<dbReference type="GO" id="GO:0050127">
    <property type="term" value="F:N-carbamoylsarcosine amidase activity"/>
    <property type="evidence" value="ECO:0007669"/>
    <property type="project" value="UniProtKB-EC"/>
</dbReference>